<feature type="transmembrane region" description="Helical" evidence="6">
    <location>
        <begin position="222"/>
        <end position="242"/>
    </location>
</feature>
<evidence type="ECO:0000256" key="2">
    <source>
        <dbReference type="ARBA" id="ARBA00022692"/>
    </source>
</evidence>
<dbReference type="GO" id="GO:0022857">
    <property type="term" value="F:transmembrane transporter activity"/>
    <property type="evidence" value="ECO:0007669"/>
    <property type="project" value="InterPro"/>
</dbReference>
<dbReference type="AlphaFoldDB" id="A0AAV5GIE1"/>
<dbReference type="Gene3D" id="1.20.1720.10">
    <property type="entry name" value="Multidrug resistance protein D"/>
    <property type="match status" value="1"/>
</dbReference>
<protein>
    <recommendedName>
        <fullName evidence="9">MFS general substrate transporter</fullName>
    </recommendedName>
</protein>
<feature type="compositionally biased region" description="Low complexity" evidence="5">
    <location>
        <begin position="21"/>
        <end position="36"/>
    </location>
</feature>
<reference evidence="7 8" key="1">
    <citation type="submission" date="2021-12" db="EMBL/GenBank/DDBJ databases">
        <title>High titer production of polyol ester of fatty acids by Rhodotorula paludigena BS15 towards product separation-free biomass refinery.</title>
        <authorList>
            <person name="Mano J."/>
            <person name="Ono H."/>
            <person name="Tanaka T."/>
            <person name="Naito K."/>
            <person name="Sushida H."/>
            <person name="Ike M."/>
            <person name="Tokuyasu K."/>
            <person name="Kitaoka M."/>
        </authorList>
    </citation>
    <scope>NUCLEOTIDE SEQUENCE [LARGE SCALE GENOMIC DNA]</scope>
    <source>
        <strain evidence="7 8">BS15</strain>
    </source>
</reference>
<evidence type="ECO:0000313" key="7">
    <source>
        <dbReference type="EMBL" id="GJN88969.1"/>
    </source>
</evidence>
<evidence type="ECO:0000256" key="4">
    <source>
        <dbReference type="ARBA" id="ARBA00023136"/>
    </source>
</evidence>
<evidence type="ECO:0008006" key="9">
    <source>
        <dbReference type="Google" id="ProtNLM"/>
    </source>
</evidence>
<feature type="transmembrane region" description="Helical" evidence="6">
    <location>
        <begin position="262"/>
        <end position="282"/>
    </location>
</feature>
<feature type="transmembrane region" description="Helical" evidence="6">
    <location>
        <begin position="294"/>
        <end position="314"/>
    </location>
</feature>
<evidence type="ECO:0000313" key="8">
    <source>
        <dbReference type="Proteomes" id="UP001342314"/>
    </source>
</evidence>
<gene>
    <name evidence="7" type="ORF">Rhopal_001940-T1</name>
</gene>
<feature type="transmembrane region" description="Helical" evidence="6">
    <location>
        <begin position="459"/>
        <end position="477"/>
    </location>
</feature>
<feature type="transmembrane region" description="Helical" evidence="6">
    <location>
        <begin position="99"/>
        <end position="120"/>
    </location>
</feature>
<organism evidence="7 8">
    <name type="scientific">Rhodotorula paludigena</name>
    <dbReference type="NCBI Taxonomy" id="86838"/>
    <lineage>
        <taxon>Eukaryota</taxon>
        <taxon>Fungi</taxon>
        <taxon>Dikarya</taxon>
        <taxon>Basidiomycota</taxon>
        <taxon>Pucciniomycotina</taxon>
        <taxon>Microbotryomycetes</taxon>
        <taxon>Sporidiobolales</taxon>
        <taxon>Sporidiobolaceae</taxon>
        <taxon>Rhodotorula</taxon>
    </lineage>
</organism>
<dbReference type="InterPro" id="IPR011701">
    <property type="entry name" value="MFS"/>
</dbReference>
<evidence type="ECO:0000256" key="1">
    <source>
        <dbReference type="ARBA" id="ARBA00004141"/>
    </source>
</evidence>
<dbReference type="PANTHER" id="PTHR23501">
    <property type="entry name" value="MAJOR FACILITATOR SUPERFAMILY"/>
    <property type="match status" value="1"/>
</dbReference>
<feature type="transmembrane region" description="Helical" evidence="6">
    <location>
        <begin position="528"/>
        <end position="553"/>
    </location>
</feature>
<feature type="transmembrane region" description="Helical" evidence="6">
    <location>
        <begin position="368"/>
        <end position="389"/>
    </location>
</feature>
<accession>A0AAV5GIE1</accession>
<feature type="transmembrane region" description="Helical" evidence="6">
    <location>
        <begin position="174"/>
        <end position="191"/>
    </location>
</feature>
<evidence type="ECO:0000256" key="3">
    <source>
        <dbReference type="ARBA" id="ARBA00022989"/>
    </source>
</evidence>
<dbReference type="Gene3D" id="1.20.1250.20">
    <property type="entry name" value="MFS general substrate transporter like domains"/>
    <property type="match status" value="1"/>
</dbReference>
<evidence type="ECO:0000256" key="5">
    <source>
        <dbReference type="SAM" id="MobiDB-lite"/>
    </source>
</evidence>
<feature type="transmembrane region" description="Helical" evidence="6">
    <location>
        <begin position="336"/>
        <end position="356"/>
    </location>
</feature>
<keyword evidence="2 6" id="KW-0812">Transmembrane</keyword>
<dbReference type="Pfam" id="PF07690">
    <property type="entry name" value="MFS_1"/>
    <property type="match status" value="1"/>
</dbReference>
<evidence type="ECO:0000256" key="6">
    <source>
        <dbReference type="SAM" id="Phobius"/>
    </source>
</evidence>
<dbReference type="PANTHER" id="PTHR23501:SF198">
    <property type="entry name" value="AZOLE RESISTANCE PROTEIN 1-RELATED"/>
    <property type="match status" value="1"/>
</dbReference>
<comment type="caution">
    <text evidence="7">The sequence shown here is derived from an EMBL/GenBank/DDBJ whole genome shotgun (WGS) entry which is preliminary data.</text>
</comment>
<feature type="transmembrane region" description="Helical" evidence="6">
    <location>
        <begin position="197"/>
        <end position="215"/>
    </location>
</feature>
<feature type="transmembrane region" description="Helical" evidence="6">
    <location>
        <begin position="425"/>
        <end position="447"/>
    </location>
</feature>
<feature type="region of interest" description="Disordered" evidence="5">
    <location>
        <begin position="69"/>
        <end position="92"/>
    </location>
</feature>
<dbReference type="SUPFAM" id="SSF103473">
    <property type="entry name" value="MFS general substrate transporter"/>
    <property type="match status" value="1"/>
</dbReference>
<sequence>MAVVQEPLSPPHPDYARLALASSSDESDTASSPPSRRSARANEAADERPVVLEDLTCATVVDFSQGDEVKAKELDSDEETAVGQQRDEPPSKAPTGVRLALLMLTLLLVEIIVDGSAYLLTCVAFQPLFGRAYAFFPQKWVFLLALSIFFLGCIVAAVAPSSTVFILGRAIQGLGYAGLFIGILAIAANTLPIRMQAIITSLMNLSYGTGTVLVTTSVGWRWIFWILTICCGLPLALGTWLLNPPLIPQTLSVRQRLFRMDWGGAALLLGSMICLLIALQEGGISSPWSSSKMIGLLVGSGALFIAFLALQTWLGEKSSISMRLLTRDRSLAATSLVNWTCGASFFALLYFIPIWFQTVQAASPIRAGVCLLPLIFLNMTCGIIAGWLVSHFGFFHPPMLFGCVFTSIGAGLHATMDQGTTTAQWAGYGVVIGAGMGALYMMSFLASQTLAKPADKSKAASLVCFTQILGGTIWVSASNAIYANKFKNGIELIPGVDVAAVLASGVDRFREVVEPEQLPAVVDVSVEALWNVFTSCAIIAAVGALAVGGIRWVKMDEPGKEKKVDGEA</sequence>
<dbReference type="EMBL" id="BQKY01000004">
    <property type="protein sequence ID" value="GJN88969.1"/>
    <property type="molecule type" value="Genomic_DNA"/>
</dbReference>
<keyword evidence="3 6" id="KW-1133">Transmembrane helix</keyword>
<feature type="region of interest" description="Disordered" evidence="5">
    <location>
        <begin position="1"/>
        <end position="47"/>
    </location>
</feature>
<proteinExistence type="predicted"/>
<keyword evidence="4 6" id="KW-0472">Membrane</keyword>
<comment type="subcellular location">
    <subcellularLocation>
        <location evidence="1">Membrane</location>
        <topology evidence="1">Multi-pass membrane protein</topology>
    </subcellularLocation>
</comment>
<dbReference type="InterPro" id="IPR036259">
    <property type="entry name" value="MFS_trans_sf"/>
</dbReference>
<name>A0AAV5GIE1_9BASI</name>
<feature type="transmembrane region" description="Helical" evidence="6">
    <location>
        <begin position="140"/>
        <end position="167"/>
    </location>
</feature>
<keyword evidence="8" id="KW-1185">Reference proteome</keyword>
<dbReference type="GO" id="GO:0005886">
    <property type="term" value="C:plasma membrane"/>
    <property type="evidence" value="ECO:0007669"/>
    <property type="project" value="TreeGrafter"/>
</dbReference>
<dbReference type="Proteomes" id="UP001342314">
    <property type="component" value="Unassembled WGS sequence"/>
</dbReference>